<name>D2SUE8_9BACT</name>
<dbReference type="InterPro" id="IPR036661">
    <property type="entry name" value="Luciferase-like_sf"/>
</dbReference>
<organism evidence="2">
    <name type="scientific">uncultured bacterium psy1</name>
    <dbReference type="NCBI Taxonomy" id="693111"/>
    <lineage>
        <taxon>Bacteria</taxon>
        <taxon>environmental samples</taxon>
    </lineage>
</organism>
<dbReference type="GO" id="GO:0005829">
    <property type="term" value="C:cytosol"/>
    <property type="evidence" value="ECO:0007669"/>
    <property type="project" value="TreeGrafter"/>
</dbReference>
<evidence type="ECO:0000259" key="1">
    <source>
        <dbReference type="Pfam" id="PF00296"/>
    </source>
</evidence>
<sequence>MQSSLESLLGVQPRVPSKAKIAFSFLFFSDVREDVSNAEKYHFMRDVTMFADREGFEAVYIPERHFSEFGSIYANPAIMASYLIPQTSRIRFRTAGVSVPLHHPAEVVENWAMNDVLSGGRVDLGFGSGWNFDDFVLAPGAYDDRRAVCHDRIPIIQQLWRGEAVTFPGPQGKTVPIRVFPRPVQPELKVWMLVAQSVEGFRYAGQQGYNVFTMLYGYNLEALKTKIDVYRHAREEAGLRPNDGVVTLMLHTMIDADPVAVERAVEQPFKRYIKAALKAHVKAAQDAKVERAADLGEAEEEKMLAYAYQRYARTGALFGTVKQGASMVDEAMAAGVDEIACLVDFGVDYQAVKEALPHLKQLVAMYR</sequence>
<accession>D2SUE8</accession>
<feature type="domain" description="Luciferase-like" evidence="1">
    <location>
        <begin position="23"/>
        <end position="337"/>
    </location>
</feature>
<dbReference type="PANTHER" id="PTHR30137">
    <property type="entry name" value="LUCIFERASE-LIKE MONOOXYGENASE"/>
    <property type="match status" value="1"/>
</dbReference>
<dbReference type="Pfam" id="PF00296">
    <property type="entry name" value="Bac_luciferase"/>
    <property type="match status" value="1"/>
</dbReference>
<dbReference type="InterPro" id="IPR024011">
    <property type="entry name" value="Biosynth_lucif-like_mOase_dom"/>
</dbReference>
<dbReference type="PANTHER" id="PTHR30137:SF6">
    <property type="entry name" value="LUCIFERASE-LIKE MONOOXYGENASE"/>
    <property type="match status" value="1"/>
</dbReference>
<proteinExistence type="predicted"/>
<evidence type="ECO:0000313" key="2">
    <source>
        <dbReference type="EMBL" id="ADA82591.1"/>
    </source>
</evidence>
<dbReference type="SUPFAM" id="SSF51679">
    <property type="entry name" value="Bacterial luciferase-like"/>
    <property type="match status" value="1"/>
</dbReference>
<dbReference type="GO" id="GO:0016705">
    <property type="term" value="F:oxidoreductase activity, acting on paired donors, with incorporation or reduction of molecular oxygen"/>
    <property type="evidence" value="ECO:0007669"/>
    <property type="project" value="InterPro"/>
</dbReference>
<reference evidence="2" key="1">
    <citation type="journal article" date="2009" name="Nat. Chem. Biol.">
        <title>Polyketide assembly lines of uncultivated sponge symbionts from structure-based gene targeting.</title>
        <authorList>
            <person name="Fisch K.M."/>
            <person name="Gurgui C."/>
            <person name="Heycke N."/>
            <person name="van der Sar S.A."/>
            <person name="Anderson S.A."/>
            <person name="Webb V.L."/>
            <person name="Taudien S."/>
            <person name="Platzer M."/>
            <person name="Rubio B.K."/>
            <person name="Robinson S.J."/>
            <person name="Crews P."/>
            <person name="Piel J."/>
        </authorList>
    </citation>
    <scope>NUCLEOTIDE SEQUENCE</scope>
</reference>
<dbReference type="Gene3D" id="3.20.20.30">
    <property type="entry name" value="Luciferase-like domain"/>
    <property type="match status" value="1"/>
</dbReference>
<dbReference type="InterPro" id="IPR011251">
    <property type="entry name" value="Luciferase-like_dom"/>
</dbReference>
<dbReference type="InterPro" id="IPR050766">
    <property type="entry name" value="Bact_Lucif_Oxidored"/>
</dbReference>
<protein>
    <submittedName>
        <fullName evidence="2">Flavin-dependent oxidoreductase</fullName>
    </submittedName>
</protein>
<dbReference type="SMR" id="D2SUE8"/>
<dbReference type="NCBIfam" id="TIGR04020">
    <property type="entry name" value="seco_metab_LLM"/>
    <property type="match status" value="1"/>
</dbReference>
<dbReference type="AlphaFoldDB" id="D2SUE8"/>
<dbReference type="EMBL" id="FJ823461">
    <property type="protein sequence ID" value="ADA82591.1"/>
    <property type="molecule type" value="Genomic_DNA"/>
</dbReference>